<evidence type="ECO:0008006" key="10">
    <source>
        <dbReference type="Google" id="ProtNLM"/>
    </source>
</evidence>
<evidence type="ECO:0000256" key="1">
    <source>
        <dbReference type="ARBA" id="ARBA00001946"/>
    </source>
</evidence>
<comment type="cofactor">
    <cofactor evidence="1">
        <name>Mg(2+)</name>
        <dbReference type="ChEBI" id="CHEBI:18420"/>
    </cofactor>
</comment>
<sequence length="172" mass="19517">MLSIVPLLAGGGLFETGAGGSAPKHVQQFIREGHLRWDSLGEYLAIAVSFEHMGETYNHKTALDLGQSLNQAIQRLLENRKSPSRRVNELDNRASNFYISLYWAEFMAMRNPAYQQLAIDLKNARHDIVNDFKSCQGKSVDLGGYYKFDPIKADQSMRPSKIYNDIIDRYLS</sequence>
<reference evidence="8" key="1">
    <citation type="submission" date="2024-02" db="EMBL/GenBank/DDBJ databases">
        <authorList>
            <consortium name="ELIXIR-Norway"/>
            <consortium name="Elixir Norway"/>
        </authorList>
    </citation>
    <scope>NUCLEOTIDE SEQUENCE</scope>
</reference>
<dbReference type="EMBL" id="CAXAQS010000549">
    <property type="protein sequence ID" value="CAK9252082.1"/>
    <property type="molecule type" value="Genomic_DNA"/>
</dbReference>
<evidence type="ECO:0000256" key="6">
    <source>
        <dbReference type="ARBA" id="ARBA00022857"/>
    </source>
</evidence>
<keyword evidence="6" id="KW-0521">NADP</keyword>
<dbReference type="PANTHER" id="PTHR36999:SF1">
    <property type="entry name" value="ISOCITRATE DEHYDROGENASE (NADP(+))"/>
    <property type="match status" value="1"/>
</dbReference>
<name>A0ABP0VCC0_9BRYO</name>
<evidence type="ECO:0000256" key="7">
    <source>
        <dbReference type="ARBA" id="ARBA00023002"/>
    </source>
</evidence>
<keyword evidence="3" id="KW-0816">Tricarboxylic acid cycle</keyword>
<keyword evidence="9" id="KW-1185">Reference proteome</keyword>
<organism evidence="8 9">
    <name type="scientific">Sphagnum jensenii</name>
    <dbReference type="NCBI Taxonomy" id="128206"/>
    <lineage>
        <taxon>Eukaryota</taxon>
        <taxon>Viridiplantae</taxon>
        <taxon>Streptophyta</taxon>
        <taxon>Embryophyta</taxon>
        <taxon>Bryophyta</taxon>
        <taxon>Sphagnophytina</taxon>
        <taxon>Sphagnopsida</taxon>
        <taxon>Sphagnales</taxon>
        <taxon>Sphagnaceae</taxon>
        <taxon>Sphagnum</taxon>
    </lineage>
</organism>
<evidence type="ECO:0000256" key="3">
    <source>
        <dbReference type="ARBA" id="ARBA00022532"/>
    </source>
</evidence>
<dbReference type="InterPro" id="IPR004436">
    <property type="entry name" value="Isocitrate_DH_NADP_mono"/>
</dbReference>
<evidence type="ECO:0000256" key="5">
    <source>
        <dbReference type="ARBA" id="ARBA00022842"/>
    </source>
</evidence>
<dbReference type="Proteomes" id="UP001497444">
    <property type="component" value="Unassembled WGS sequence"/>
</dbReference>
<accession>A0ABP0VCC0</accession>
<keyword evidence="2" id="KW-0329">Glyoxylate bypass</keyword>
<evidence type="ECO:0000256" key="4">
    <source>
        <dbReference type="ARBA" id="ARBA00022723"/>
    </source>
</evidence>
<dbReference type="SUPFAM" id="SSF53659">
    <property type="entry name" value="Isocitrate/Isopropylmalate dehydrogenase-like"/>
    <property type="match status" value="1"/>
</dbReference>
<dbReference type="PANTHER" id="PTHR36999">
    <property type="entry name" value="ISOCITRATE DEHYDROGENASE [NADP]"/>
    <property type="match status" value="1"/>
</dbReference>
<dbReference type="Pfam" id="PF03971">
    <property type="entry name" value="IDH"/>
    <property type="match status" value="1"/>
</dbReference>
<evidence type="ECO:0000313" key="8">
    <source>
        <dbReference type="EMBL" id="CAK9252082.1"/>
    </source>
</evidence>
<keyword evidence="5" id="KW-0460">Magnesium</keyword>
<protein>
    <recommendedName>
        <fullName evidence="10">Isocitrate dehydrogenase (NADP(+))</fullName>
    </recommendedName>
</protein>
<evidence type="ECO:0000256" key="2">
    <source>
        <dbReference type="ARBA" id="ARBA00022435"/>
    </source>
</evidence>
<gene>
    <name evidence="8" type="ORF">CSSPJE1EN1_LOCUS27460</name>
</gene>
<comment type="caution">
    <text evidence="8">The sequence shown here is derived from an EMBL/GenBank/DDBJ whole genome shotgun (WGS) entry which is preliminary data.</text>
</comment>
<evidence type="ECO:0000313" key="9">
    <source>
        <dbReference type="Proteomes" id="UP001497444"/>
    </source>
</evidence>
<keyword evidence="7" id="KW-0560">Oxidoreductase</keyword>
<keyword evidence="4" id="KW-0479">Metal-binding</keyword>
<proteinExistence type="predicted"/>